<dbReference type="InterPro" id="IPR006175">
    <property type="entry name" value="YjgF/YER057c/UK114"/>
</dbReference>
<evidence type="ECO:0008006" key="3">
    <source>
        <dbReference type="Google" id="ProtNLM"/>
    </source>
</evidence>
<dbReference type="Pfam" id="PF01042">
    <property type="entry name" value="Ribonuc_L-PSP"/>
    <property type="match status" value="1"/>
</dbReference>
<dbReference type="EMBL" id="KB822717">
    <property type="protein sequence ID" value="ETN43886.1"/>
    <property type="molecule type" value="Genomic_DNA"/>
</dbReference>
<dbReference type="PANTHER" id="PTHR43857:SF1">
    <property type="entry name" value="YJGH FAMILY PROTEIN"/>
    <property type="match status" value="1"/>
</dbReference>
<dbReference type="AlphaFoldDB" id="W2S5C3"/>
<dbReference type="Gene3D" id="3.30.1330.40">
    <property type="entry name" value="RutC-like"/>
    <property type="match status" value="1"/>
</dbReference>
<dbReference type="HOGENOM" id="CLU_100715_5_2_1"/>
<protein>
    <recommendedName>
        <fullName evidence="3">YjgF-like protein</fullName>
    </recommendedName>
</protein>
<dbReference type="InterPro" id="IPR035959">
    <property type="entry name" value="RutC-like_sf"/>
</dbReference>
<dbReference type="GeneID" id="19978356"/>
<organism evidence="1 2">
    <name type="scientific">Cyphellophora europaea (strain CBS 101466)</name>
    <name type="common">Phialophora europaea</name>
    <dbReference type="NCBI Taxonomy" id="1220924"/>
    <lineage>
        <taxon>Eukaryota</taxon>
        <taxon>Fungi</taxon>
        <taxon>Dikarya</taxon>
        <taxon>Ascomycota</taxon>
        <taxon>Pezizomycotina</taxon>
        <taxon>Eurotiomycetes</taxon>
        <taxon>Chaetothyriomycetidae</taxon>
        <taxon>Chaetothyriales</taxon>
        <taxon>Cyphellophoraceae</taxon>
        <taxon>Cyphellophora</taxon>
    </lineage>
</organism>
<dbReference type="Proteomes" id="UP000030752">
    <property type="component" value="Unassembled WGS sequence"/>
</dbReference>
<dbReference type="STRING" id="1220924.W2S5C3"/>
<keyword evidence="2" id="KW-1185">Reference proteome</keyword>
<dbReference type="SUPFAM" id="SSF55298">
    <property type="entry name" value="YjgF-like"/>
    <property type="match status" value="1"/>
</dbReference>
<reference evidence="1 2" key="1">
    <citation type="submission" date="2013-03" db="EMBL/GenBank/DDBJ databases">
        <title>The Genome Sequence of Phialophora europaea CBS 101466.</title>
        <authorList>
            <consortium name="The Broad Institute Genomics Platform"/>
            <person name="Cuomo C."/>
            <person name="de Hoog S."/>
            <person name="Gorbushina A."/>
            <person name="Walker B."/>
            <person name="Young S.K."/>
            <person name="Zeng Q."/>
            <person name="Gargeya S."/>
            <person name="Fitzgerald M."/>
            <person name="Haas B."/>
            <person name="Abouelleil A."/>
            <person name="Allen A.W."/>
            <person name="Alvarado L."/>
            <person name="Arachchi H.M."/>
            <person name="Berlin A.M."/>
            <person name="Chapman S.B."/>
            <person name="Gainer-Dewar J."/>
            <person name="Goldberg J."/>
            <person name="Griggs A."/>
            <person name="Gujja S."/>
            <person name="Hansen M."/>
            <person name="Howarth C."/>
            <person name="Imamovic A."/>
            <person name="Ireland A."/>
            <person name="Larimer J."/>
            <person name="McCowan C."/>
            <person name="Murphy C."/>
            <person name="Pearson M."/>
            <person name="Poon T.W."/>
            <person name="Priest M."/>
            <person name="Roberts A."/>
            <person name="Saif S."/>
            <person name="Shea T."/>
            <person name="Sisk P."/>
            <person name="Sykes S."/>
            <person name="Wortman J."/>
            <person name="Nusbaum C."/>
            <person name="Birren B."/>
        </authorList>
    </citation>
    <scope>NUCLEOTIDE SEQUENCE [LARGE SCALE GENOMIC DNA]</scope>
    <source>
        <strain evidence="1 2">CBS 101466</strain>
    </source>
</reference>
<gene>
    <name evidence="1" type="ORF">HMPREF1541_11017</name>
</gene>
<dbReference type="InParanoid" id="W2S5C3"/>
<sequence length="163" mass="16921">MSVTKAGSKTFYTTTNPFEQSFGYHRALRHGPHIHVSGTTALNPTTQCLQHPNDPYLQAHAAFAEALEAVRALGGQVHDVVRVRMFVKRVEDCDGVGRAFGEVFGGAAGQGGVRGGGGEEGGREGSGEVVGCAATMVVLGAEGGGGFVDEGMLVEVEVDAYVL</sequence>
<dbReference type="VEuPathDB" id="FungiDB:HMPREF1541_11017"/>
<dbReference type="eggNOG" id="KOG2317">
    <property type="taxonomic scope" value="Eukaryota"/>
</dbReference>
<dbReference type="PANTHER" id="PTHR43857">
    <property type="entry name" value="BLR7761 PROTEIN"/>
    <property type="match status" value="1"/>
</dbReference>
<proteinExistence type="predicted"/>
<accession>W2S5C3</accession>
<dbReference type="RefSeq" id="XP_008713908.1">
    <property type="nucleotide sequence ID" value="XM_008715686.1"/>
</dbReference>
<name>W2S5C3_CYPE1</name>
<dbReference type="OrthoDB" id="686384at2759"/>
<evidence type="ECO:0000313" key="2">
    <source>
        <dbReference type="Proteomes" id="UP000030752"/>
    </source>
</evidence>
<evidence type="ECO:0000313" key="1">
    <source>
        <dbReference type="EMBL" id="ETN43886.1"/>
    </source>
</evidence>